<keyword evidence="2" id="KW-0540">Nuclease</keyword>
<dbReference type="AlphaFoldDB" id="A0A0A7BVR0"/>
<dbReference type="Pfam" id="PF00961">
    <property type="entry name" value="LAGLIDADG_1"/>
    <property type="match status" value="1"/>
</dbReference>
<keyword evidence="2" id="KW-0255">Endonuclease</keyword>
<dbReference type="PANTHER" id="PTHR36181">
    <property type="entry name" value="INTRON-ENCODED ENDONUCLEASE AI3-RELATED"/>
    <property type="match status" value="1"/>
</dbReference>
<evidence type="ECO:0000259" key="1">
    <source>
        <dbReference type="Pfam" id="PF00961"/>
    </source>
</evidence>
<evidence type="ECO:0000313" key="2">
    <source>
        <dbReference type="EMBL" id="AHM25006.1"/>
    </source>
</evidence>
<dbReference type="InterPro" id="IPR004860">
    <property type="entry name" value="LAGLIDADG_dom"/>
</dbReference>
<dbReference type="GO" id="GO:0004519">
    <property type="term" value="F:endonuclease activity"/>
    <property type="evidence" value="ECO:0007669"/>
    <property type="project" value="UniProtKB-KW"/>
</dbReference>
<gene>
    <name evidence="2" type="primary">orf183</name>
</gene>
<feature type="domain" description="Homing endonuclease LAGLIDADG" evidence="1">
    <location>
        <begin position="40"/>
        <end position="143"/>
    </location>
</feature>
<geneLocation type="mitochondrion" evidence="2"/>
<reference evidence="2" key="1">
    <citation type="journal article" date="2014" name="Genome Biol. Evol.">
        <title>The mitochondrial genome of the glomeromycete Rhizophagus sp. DAOM 213198 reveals an unusual organization consisting of two circular chromosomes.</title>
        <authorList>
            <person name="Nadimi M."/>
            <person name="Stefani F.O."/>
            <person name="Hijri M."/>
        </authorList>
    </citation>
    <scope>NUCLEOTIDE SEQUENCE</scope>
    <source>
        <strain evidence="2">DAOM213198</strain>
    </source>
</reference>
<dbReference type="InterPro" id="IPR027434">
    <property type="entry name" value="Homing_endonucl"/>
</dbReference>
<dbReference type="SUPFAM" id="SSF55608">
    <property type="entry name" value="Homing endonucleases"/>
    <property type="match status" value="1"/>
</dbReference>
<dbReference type="Gene3D" id="3.10.28.10">
    <property type="entry name" value="Homing endonucleases"/>
    <property type="match status" value="1"/>
</dbReference>
<protein>
    <submittedName>
        <fullName evidence="2">LAGLIDADG endonuclease</fullName>
    </submittedName>
</protein>
<accession>A0A0A7BVR0</accession>
<organism evidence="2">
    <name type="scientific">Rhizophagus sp. DAOM 213198</name>
    <dbReference type="NCBI Taxonomy" id="1417302"/>
    <lineage>
        <taxon>Eukaryota</taxon>
        <taxon>Fungi</taxon>
        <taxon>Fungi incertae sedis</taxon>
        <taxon>Mucoromycota</taxon>
        <taxon>Glomeromycotina</taxon>
        <taxon>Glomeromycetes</taxon>
        <taxon>Glomerales</taxon>
        <taxon>Glomeraceae</taxon>
        <taxon>Rhizophagus</taxon>
    </lineage>
</organism>
<proteinExistence type="predicted"/>
<dbReference type="GO" id="GO:0005739">
    <property type="term" value="C:mitochondrion"/>
    <property type="evidence" value="ECO:0007669"/>
    <property type="project" value="UniProtKB-ARBA"/>
</dbReference>
<dbReference type="EMBL" id="KF591216">
    <property type="protein sequence ID" value="AHM25006.1"/>
    <property type="molecule type" value="Genomic_DNA"/>
</dbReference>
<keyword evidence="2" id="KW-0496">Mitochondrion</keyword>
<dbReference type="InterPro" id="IPR051289">
    <property type="entry name" value="LAGLIDADG_Endonuclease"/>
</dbReference>
<sequence>MRTPKIHQLYSLIDWVNTNHNTNLQKLPLNMNPLISDSWLAGFIDADGCFLIRHSTLETSKKERISCSFVIEQRLIDPKSNEDYFTILNQIANLFSTKLLITNRNYYRINATSLNSIKQVINYLEQFNLRSSKYLDSLDWIEAAKIIIDNKHYTLEGKNQIDLFKNRMNRNRTIMDWKHLDKYWFYFYMNYP</sequence>
<dbReference type="PANTHER" id="PTHR36181:SF6">
    <property type="entry name" value="INTRON-ENCODED LAGLIDADG ENDONUCLEASE FAMILY PROTEIN"/>
    <property type="match status" value="1"/>
</dbReference>
<name>A0A0A7BVR0_9GLOM</name>
<keyword evidence="2" id="KW-0378">Hydrolase</keyword>